<protein>
    <recommendedName>
        <fullName evidence="2">E3 ubiquitin-protein ligase MARCHF6-like C-terminal domain-containing protein</fullName>
    </recommendedName>
</protein>
<reference evidence="3 4" key="1">
    <citation type="submission" date="2024-01" db="EMBL/GenBank/DDBJ databases">
        <title>The genomes of 5 underutilized Papilionoideae crops provide insights into root nodulation and disease resistanc.</title>
        <authorList>
            <person name="Yuan L."/>
        </authorList>
    </citation>
    <scope>NUCLEOTIDE SEQUENCE [LARGE SCALE GENOMIC DNA]</scope>
    <source>
        <strain evidence="3">ZHUSHIDOU_FW_LH</strain>
        <tissue evidence="3">Leaf</tissue>
    </source>
</reference>
<evidence type="ECO:0000256" key="1">
    <source>
        <dbReference type="SAM" id="Phobius"/>
    </source>
</evidence>
<keyword evidence="4" id="KW-1185">Reference proteome</keyword>
<sequence>MGVVCHCCEEFCTFVYLVLIGLLFELLVIVPMRILVDKSHVFLIYQDWALSLIFLKRRQQRWEERSDGDFFYENIGRMEGAHKVFGESSS</sequence>
<accession>A0AAN9EYX5</accession>
<evidence type="ECO:0000313" key="4">
    <source>
        <dbReference type="Proteomes" id="UP001372338"/>
    </source>
</evidence>
<name>A0AAN9EYX5_CROPI</name>
<dbReference type="InterPro" id="IPR056521">
    <property type="entry name" value="MARCHF6-like_C"/>
</dbReference>
<organism evidence="3 4">
    <name type="scientific">Crotalaria pallida</name>
    <name type="common">Smooth rattlebox</name>
    <name type="synonym">Crotalaria striata</name>
    <dbReference type="NCBI Taxonomy" id="3830"/>
    <lineage>
        <taxon>Eukaryota</taxon>
        <taxon>Viridiplantae</taxon>
        <taxon>Streptophyta</taxon>
        <taxon>Embryophyta</taxon>
        <taxon>Tracheophyta</taxon>
        <taxon>Spermatophyta</taxon>
        <taxon>Magnoliopsida</taxon>
        <taxon>eudicotyledons</taxon>
        <taxon>Gunneridae</taxon>
        <taxon>Pentapetalae</taxon>
        <taxon>rosids</taxon>
        <taxon>fabids</taxon>
        <taxon>Fabales</taxon>
        <taxon>Fabaceae</taxon>
        <taxon>Papilionoideae</taxon>
        <taxon>50 kb inversion clade</taxon>
        <taxon>genistoids sensu lato</taxon>
        <taxon>core genistoids</taxon>
        <taxon>Crotalarieae</taxon>
        <taxon>Crotalaria</taxon>
    </lineage>
</organism>
<keyword evidence="1" id="KW-1133">Transmembrane helix</keyword>
<dbReference type="AlphaFoldDB" id="A0AAN9EYX5"/>
<evidence type="ECO:0000259" key="2">
    <source>
        <dbReference type="Pfam" id="PF23113"/>
    </source>
</evidence>
<feature type="domain" description="E3 ubiquitin-protein ligase MARCHF6-like C-terminal" evidence="2">
    <location>
        <begin position="13"/>
        <end position="56"/>
    </location>
</feature>
<keyword evidence="1" id="KW-0812">Transmembrane</keyword>
<proteinExistence type="predicted"/>
<comment type="caution">
    <text evidence="3">The sequence shown here is derived from an EMBL/GenBank/DDBJ whole genome shotgun (WGS) entry which is preliminary data.</text>
</comment>
<keyword evidence="1" id="KW-0472">Membrane</keyword>
<dbReference type="Pfam" id="PF23113">
    <property type="entry name" value="MARCHF6_C"/>
    <property type="match status" value="1"/>
</dbReference>
<feature type="transmembrane region" description="Helical" evidence="1">
    <location>
        <begin position="14"/>
        <end position="36"/>
    </location>
</feature>
<gene>
    <name evidence="3" type="ORF">RIF29_19088</name>
</gene>
<evidence type="ECO:0000313" key="3">
    <source>
        <dbReference type="EMBL" id="KAK7266444.1"/>
    </source>
</evidence>
<dbReference type="EMBL" id="JAYWIO010000004">
    <property type="protein sequence ID" value="KAK7266444.1"/>
    <property type="molecule type" value="Genomic_DNA"/>
</dbReference>
<dbReference type="Proteomes" id="UP001372338">
    <property type="component" value="Unassembled WGS sequence"/>
</dbReference>